<evidence type="ECO:0000256" key="1">
    <source>
        <dbReference type="SAM" id="MobiDB-lite"/>
    </source>
</evidence>
<protein>
    <submittedName>
        <fullName evidence="2">Uncharacterized protein</fullName>
    </submittedName>
</protein>
<sequence>MALHLPRGKSSNSLKDEPKKKALKKFTAGKVSRNSSYGTYLNKLTRIKSNDSGGSSNEPERPKFQRSKSSADMLKTLSYNNKLTSLVTANERTKSMTNLKMLNTKPSKYKLTIDAKADDSVSSEDEEEVDTFDDNARDAPAPAPQPFHEKSYGLSQSADEERPMYDAPLQASGSSRPSSSEPSQPQNEPSVPATPPSSTPAKTSVQTRTQQKLWLQRENLHSLADMADSNNVFASNATRLAFEQLSREFLSIRRYSNPAIKSLARLSSSSLKVKKTRDAEQPDKFAGRLADLGAVVDRMWKKNCADFEQKHKLHHGAPERKKPPHPHPQPVRQYGHPPPTTRAQQQAKRSSLNVVNLQN</sequence>
<dbReference type="Pfam" id="PF10452">
    <property type="entry name" value="TCO89"/>
    <property type="match status" value="1"/>
</dbReference>
<dbReference type="Proteomes" id="UP000738402">
    <property type="component" value="Unassembled WGS sequence"/>
</dbReference>
<evidence type="ECO:0000313" key="2">
    <source>
        <dbReference type="EMBL" id="KAG7725828.1"/>
    </source>
</evidence>
<evidence type="ECO:0000313" key="3">
    <source>
        <dbReference type="EMBL" id="KAG7765923.1"/>
    </source>
</evidence>
<evidence type="ECO:0000313" key="4">
    <source>
        <dbReference type="Proteomes" id="UP000697297"/>
    </source>
</evidence>
<feature type="region of interest" description="Disordered" evidence="1">
    <location>
        <begin position="310"/>
        <end position="359"/>
    </location>
</feature>
<dbReference type="EMBL" id="JAHLUH010000011">
    <property type="protein sequence ID" value="KAG7725828.1"/>
    <property type="molecule type" value="Genomic_DNA"/>
</dbReference>
<dbReference type="GO" id="GO:0000329">
    <property type="term" value="C:fungal-type vacuole membrane"/>
    <property type="evidence" value="ECO:0007669"/>
    <property type="project" value="TreeGrafter"/>
</dbReference>
<keyword evidence="4" id="KW-1185">Reference proteome</keyword>
<dbReference type="EMBL" id="JAHLUN010000005">
    <property type="protein sequence ID" value="KAG7765923.1"/>
    <property type="molecule type" value="Genomic_DNA"/>
</dbReference>
<feature type="region of interest" description="Disordered" evidence="1">
    <location>
        <begin position="1"/>
        <end position="72"/>
    </location>
</feature>
<comment type="caution">
    <text evidence="2">The sequence shown here is derived from an EMBL/GenBank/DDBJ whole genome shotgun (WGS) entry which is preliminary data.</text>
</comment>
<dbReference type="InterPro" id="IPR018857">
    <property type="entry name" value="TORC1_cplx_su_TCO89"/>
</dbReference>
<gene>
    <name evidence="2" type="ORF">KL933_003876</name>
    <name evidence="3" type="ORF">KL946_002103</name>
</gene>
<feature type="compositionally biased region" description="Low complexity" evidence="1">
    <location>
        <begin position="168"/>
        <end position="191"/>
    </location>
</feature>
<dbReference type="GO" id="GO:0031931">
    <property type="term" value="C:TORC1 complex"/>
    <property type="evidence" value="ECO:0007669"/>
    <property type="project" value="InterPro"/>
</dbReference>
<reference evidence="2 4" key="1">
    <citation type="journal article" date="2021" name="G3 (Bethesda)">
        <title>Genomic diversity, chromosomal rearrangements, and interspecies hybridization in the ogataea polymorpha species complex.</title>
        <authorList>
            <person name="Hanson S.J."/>
            <person name="Cinneide E.O."/>
            <person name="Salzberg L.I."/>
            <person name="Wolfe K.H."/>
            <person name="McGowan J."/>
            <person name="Fitzpatrick D.A."/>
            <person name="Matlin K."/>
        </authorList>
    </citation>
    <scope>NUCLEOTIDE SEQUENCE</scope>
    <source>
        <strain evidence="3">81-436-3</strain>
        <strain evidence="2">83-405-1</strain>
    </source>
</reference>
<name>A0AAN6D345_9ASCO</name>
<feature type="compositionally biased region" description="Basic and acidic residues" evidence="1">
    <location>
        <begin position="310"/>
        <end position="321"/>
    </location>
</feature>
<feature type="compositionally biased region" description="Acidic residues" evidence="1">
    <location>
        <begin position="121"/>
        <end position="133"/>
    </location>
</feature>
<feature type="region of interest" description="Disordered" evidence="1">
    <location>
        <begin position="100"/>
        <end position="210"/>
    </location>
</feature>
<proteinExistence type="predicted"/>
<accession>A0AAN6D345</accession>
<dbReference type="GO" id="GO:0031929">
    <property type="term" value="P:TOR signaling"/>
    <property type="evidence" value="ECO:0007669"/>
    <property type="project" value="InterPro"/>
</dbReference>
<organism evidence="2 5">
    <name type="scientific">Ogataea haglerorum</name>
    <dbReference type="NCBI Taxonomy" id="1937702"/>
    <lineage>
        <taxon>Eukaryota</taxon>
        <taxon>Fungi</taxon>
        <taxon>Dikarya</taxon>
        <taxon>Ascomycota</taxon>
        <taxon>Saccharomycotina</taxon>
        <taxon>Pichiomycetes</taxon>
        <taxon>Pichiales</taxon>
        <taxon>Pichiaceae</taxon>
        <taxon>Ogataea</taxon>
    </lineage>
</organism>
<dbReference type="PANTHER" id="PTHR22794:SF2">
    <property type="entry name" value="THAP DOMAIN-CONTAINING PROTEIN 11"/>
    <property type="match status" value="1"/>
</dbReference>
<dbReference type="AlphaFoldDB" id="A0AAN6D345"/>
<feature type="compositionally biased region" description="Polar residues" evidence="1">
    <location>
        <begin position="341"/>
        <end position="359"/>
    </location>
</feature>
<evidence type="ECO:0000313" key="5">
    <source>
        <dbReference type="Proteomes" id="UP000738402"/>
    </source>
</evidence>
<dbReference type="PANTHER" id="PTHR22794">
    <property type="entry name" value="THAP DOMAIN PROTEIN 11"/>
    <property type="match status" value="1"/>
</dbReference>
<dbReference type="Proteomes" id="UP000697297">
    <property type="component" value="Unassembled WGS sequence"/>
</dbReference>